<dbReference type="InterPro" id="IPR001466">
    <property type="entry name" value="Beta-lactam-related"/>
</dbReference>
<evidence type="ECO:0000313" key="3">
    <source>
        <dbReference type="EMBL" id="MDQ0364611.1"/>
    </source>
</evidence>
<accession>A0AAE3VVJ5</accession>
<dbReference type="PANTHER" id="PTHR43283:SF11">
    <property type="entry name" value="BETA-LACTAMASE-RELATED DOMAIN-CONTAINING PROTEIN"/>
    <property type="match status" value="1"/>
</dbReference>
<sequence length="315" mass="33388">MGSSLLDVVTRSPAPATAVSVFGPDRVFSQVVHGTADLSTGRPVTAGDWWDLASLTKVLVTLPEVLAAVPSLDLPLEELWTPARGYAVGRATIRALLTHTAGLPASVPFFRTVTGRDEILSAVLGTPLGPPAEVYSDLGFMLLGRLVEDLTGRSLSDLARDRTGLRFGAPPRESVATERDPWRGRLIVGEVHDENAAAMGGVAGQAGAFGTLALVTAAAQAWLRDPYPQVRTPSTPGARFGLGWMVTPRPGLGVAGLPGFGHTGYVGNRLWLSPSRGLGVLILANRVHPTREGTAEPYARWCSSFFDRVSRRSPP</sequence>
<name>A0AAE3VVJ5_9ACTN</name>
<dbReference type="AlphaFoldDB" id="A0AAE3VVJ5"/>
<dbReference type="PANTHER" id="PTHR43283">
    <property type="entry name" value="BETA-LACTAMASE-RELATED"/>
    <property type="match status" value="1"/>
</dbReference>
<comment type="caution">
    <text evidence="3">The sequence shown here is derived from an EMBL/GenBank/DDBJ whole genome shotgun (WGS) entry which is preliminary data.</text>
</comment>
<evidence type="ECO:0000313" key="4">
    <source>
        <dbReference type="Proteomes" id="UP001240236"/>
    </source>
</evidence>
<feature type="domain" description="Beta-lactamase-related" evidence="2">
    <location>
        <begin position="15"/>
        <end position="300"/>
    </location>
</feature>
<reference evidence="3 4" key="1">
    <citation type="submission" date="2023-07" db="EMBL/GenBank/DDBJ databases">
        <title>Sequencing the genomes of 1000 actinobacteria strains.</title>
        <authorList>
            <person name="Klenk H.-P."/>
        </authorList>
    </citation>
    <scope>NUCLEOTIDE SEQUENCE [LARGE SCALE GENOMIC DNA]</scope>
    <source>
        <strain evidence="3 4">DSM 44709</strain>
    </source>
</reference>
<dbReference type="SUPFAM" id="SSF56601">
    <property type="entry name" value="beta-lactamase/transpeptidase-like"/>
    <property type="match status" value="1"/>
</dbReference>
<keyword evidence="1" id="KW-0378">Hydrolase</keyword>
<dbReference type="Proteomes" id="UP001240236">
    <property type="component" value="Unassembled WGS sequence"/>
</dbReference>
<dbReference type="InterPro" id="IPR012338">
    <property type="entry name" value="Beta-lactam/transpept-like"/>
</dbReference>
<dbReference type="Gene3D" id="3.40.710.10">
    <property type="entry name" value="DD-peptidase/beta-lactamase superfamily"/>
    <property type="match status" value="1"/>
</dbReference>
<organism evidence="3 4">
    <name type="scientific">Catenuloplanes indicus</name>
    <dbReference type="NCBI Taxonomy" id="137267"/>
    <lineage>
        <taxon>Bacteria</taxon>
        <taxon>Bacillati</taxon>
        <taxon>Actinomycetota</taxon>
        <taxon>Actinomycetes</taxon>
        <taxon>Micromonosporales</taxon>
        <taxon>Micromonosporaceae</taxon>
        <taxon>Catenuloplanes</taxon>
    </lineage>
</organism>
<proteinExistence type="predicted"/>
<dbReference type="RefSeq" id="WP_307236154.1">
    <property type="nucleotide sequence ID" value="NZ_JAUSUZ010000001.1"/>
</dbReference>
<gene>
    <name evidence="3" type="ORF">J2S42_001280</name>
</gene>
<evidence type="ECO:0000259" key="2">
    <source>
        <dbReference type="Pfam" id="PF00144"/>
    </source>
</evidence>
<dbReference type="GO" id="GO:0016787">
    <property type="term" value="F:hydrolase activity"/>
    <property type="evidence" value="ECO:0007669"/>
    <property type="project" value="UniProtKB-KW"/>
</dbReference>
<dbReference type="Pfam" id="PF00144">
    <property type="entry name" value="Beta-lactamase"/>
    <property type="match status" value="1"/>
</dbReference>
<dbReference type="InterPro" id="IPR050789">
    <property type="entry name" value="Diverse_Enzym_Activities"/>
</dbReference>
<keyword evidence="4" id="KW-1185">Reference proteome</keyword>
<evidence type="ECO:0000256" key="1">
    <source>
        <dbReference type="ARBA" id="ARBA00022801"/>
    </source>
</evidence>
<dbReference type="EMBL" id="JAUSUZ010000001">
    <property type="protein sequence ID" value="MDQ0364611.1"/>
    <property type="molecule type" value="Genomic_DNA"/>
</dbReference>
<protein>
    <submittedName>
        <fullName evidence="3">CubicO group peptidase (Beta-lactamase class C family)</fullName>
    </submittedName>
</protein>